<dbReference type="InterPro" id="IPR029044">
    <property type="entry name" value="Nucleotide-diphossugar_trans"/>
</dbReference>
<dbReference type="PANTHER" id="PTHR43685:SF3">
    <property type="entry name" value="SLR2126 PROTEIN"/>
    <property type="match status" value="1"/>
</dbReference>
<evidence type="ECO:0000259" key="1">
    <source>
        <dbReference type="Pfam" id="PF00535"/>
    </source>
</evidence>
<dbReference type="SUPFAM" id="SSF53448">
    <property type="entry name" value="Nucleotide-diphospho-sugar transferases"/>
    <property type="match status" value="1"/>
</dbReference>
<reference evidence="2" key="2">
    <citation type="submission" date="2023-04" db="EMBL/GenBank/DDBJ databases">
        <title>Paracnuella aquatica gen. nov., sp. nov., a member of the family Chitinophagaceae isolated from a hot spring.</title>
        <authorList>
            <person name="Wang C."/>
        </authorList>
    </citation>
    <scope>NUCLEOTIDE SEQUENCE</scope>
    <source>
        <strain evidence="2">LB-8</strain>
    </source>
</reference>
<evidence type="ECO:0000313" key="2">
    <source>
        <dbReference type="EMBL" id="MCU7548279.1"/>
    </source>
</evidence>
<keyword evidence="3" id="KW-1185">Reference proteome</keyword>
<reference evidence="2" key="1">
    <citation type="submission" date="2022-09" db="EMBL/GenBank/DDBJ databases">
        <authorList>
            <person name="Yuan C."/>
            <person name="Ke Z."/>
        </authorList>
    </citation>
    <scope>NUCLEOTIDE SEQUENCE</scope>
    <source>
        <strain evidence="2">LB-8</strain>
    </source>
</reference>
<feature type="domain" description="Glycosyltransferase 2-like" evidence="1">
    <location>
        <begin position="9"/>
        <end position="152"/>
    </location>
</feature>
<dbReference type="InterPro" id="IPR001173">
    <property type="entry name" value="Glyco_trans_2-like"/>
</dbReference>
<gene>
    <name evidence="2" type="ORF">OCK74_04095</name>
</gene>
<accession>A0A9X2XNI2</accession>
<name>A0A9X2XNI2_9BACT</name>
<dbReference type="EC" id="2.4.-.-" evidence="2"/>
<proteinExistence type="predicted"/>
<dbReference type="EMBL" id="JAOTIF010000001">
    <property type="protein sequence ID" value="MCU7548279.1"/>
    <property type="molecule type" value="Genomic_DNA"/>
</dbReference>
<evidence type="ECO:0000313" key="3">
    <source>
        <dbReference type="Proteomes" id="UP001155483"/>
    </source>
</evidence>
<dbReference type="InterPro" id="IPR050834">
    <property type="entry name" value="Glycosyltransf_2"/>
</dbReference>
<comment type="caution">
    <text evidence="2">The sequence shown here is derived from an EMBL/GenBank/DDBJ whole genome shotgun (WGS) entry which is preliminary data.</text>
</comment>
<dbReference type="RefSeq" id="WP_279295723.1">
    <property type="nucleotide sequence ID" value="NZ_JAOTIF010000001.1"/>
</dbReference>
<dbReference type="AlphaFoldDB" id="A0A9X2XNI2"/>
<keyword evidence="2" id="KW-0808">Transferase</keyword>
<dbReference type="PANTHER" id="PTHR43685">
    <property type="entry name" value="GLYCOSYLTRANSFERASE"/>
    <property type="match status" value="1"/>
</dbReference>
<dbReference type="Pfam" id="PF00535">
    <property type="entry name" value="Glycos_transf_2"/>
    <property type="match status" value="1"/>
</dbReference>
<dbReference type="GO" id="GO:0016757">
    <property type="term" value="F:glycosyltransferase activity"/>
    <property type="evidence" value="ECO:0007669"/>
    <property type="project" value="UniProtKB-KW"/>
</dbReference>
<sequence>MSGAEMIISVIIPTHNREEALLQALKSLSVQSFSKLQFEVIVVADGCTKNTIEVIRSFKAPYKLQIFEQEASGAAAARNRGAAHAIGSVLLFLDDDITASPQLVESHVNAHQRAENQVVIGYLSTVLKNQKGFFGRKLIMWWEEIFDAMKHKSHLFSYRNLLSGNFSLSAQLFNSVGGFDASFKCQEDYELGVRLIEADAQFAFEPEAMGYHNEITDLNRWLNRKYSEGKAAVQLYQKYPHLIDSIPVIKEFVDGIPPFYQRALQFIYKRKLLAEREAFIYNYALRVAEWLHMFQLWEKLLGRQQTYWYLRGMVDSVNDLNILMNISKRTASIQNKFPSIKEKDFGGESKTFTH</sequence>
<keyword evidence="2" id="KW-0328">Glycosyltransferase</keyword>
<dbReference type="Gene3D" id="3.90.550.10">
    <property type="entry name" value="Spore Coat Polysaccharide Biosynthesis Protein SpsA, Chain A"/>
    <property type="match status" value="1"/>
</dbReference>
<organism evidence="2 3">
    <name type="scientific">Paraflavisolibacter caeni</name>
    <dbReference type="NCBI Taxonomy" id="2982496"/>
    <lineage>
        <taxon>Bacteria</taxon>
        <taxon>Pseudomonadati</taxon>
        <taxon>Bacteroidota</taxon>
        <taxon>Chitinophagia</taxon>
        <taxon>Chitinophagales</taxon>
        <taxon>Chitinophagaceae</taxon>
        <taxon>Paraflavisolibacter</taxon>
    </lineage>
</organism>
<protein>
    <submittedName>
        <fullName evidence="2">Glycosyltransferase</fullName>
        <ecNumber evidence="2">2.4.-.-</ecNumber>
    </submittedName>
</protein>
<dbReference type="Proteomes" id="UP001155483">
    <property type="component" value="Unassembled WGS sequence"/>
</dbReference>